<feature type="transmembrane region" description="Helical" evidence="1">
    <location>
        <begin position="27"/>
        <end position="46"/>
    </location>
</feature>
<feature type="transmembrane region" description="Helical" evidence="1">
    <location>
        <begin position="454"/>
        <end position="481"/>
    </location>
</feature>
<dbReference type="AlphaFoldDB" id="A0A9D1CX76"/>
<feature type="transmembrane region" description="Helical" evidence="1">
    <location>
        <begin position="405"/>
        <end position="428"/>
    </location>
</feature>
<name>A0A9D1CX76_9FIRM</name>
<feature type="transmembrane region" description="Helical" evidence="1">
    <location>
        <begin position="103"/>
        <end position="126"/>
    </location>
</feature>
<sequence>MKGAMGYLVITRLKAQVREVFKKPSRLIYLLLMLALFGFVLLGGSGETDVPARDARELPVLAGAFYGLMFVILVNSGFKNGASMFSLADVNLIFPAPIRPRTVLYYGLFRQLGASLLLGVFLLFQYGWLHSLYGVGAGALVLIVALYGVSVFLAQVAAMLAYSFTSASPRRRMIVKTCVYGVLAAFVLAVVARAALSDGLTLDSLIAAADSPLFRLMPVVGWTAGILRGAMTGDMLMLGFYVLLTAAVLIAMVVIIARYNHDFYEDVLRTAEISHSAITAQKEGRVADSAPANVKVGKMGLGGGWGASAIYFKHRLESRRSRRWLLSPTSLVFAVVVIVFAAFTRDSGPLPAFLMAVYMQMFSEALSRFGRELTKPYIYLMPESSFAKLVAALRESIRGGLVESLVVFVPIGLILALDGWTIAALVLARWSFTLVYNADTVAEMRLFGGVSSKVLTLLFYFLLMLAIALPGIVAAIVLSALGVHPALCYAALAVLNVPVSLLALFLCRNMLQYAELNDQ</sequence>
<dbReference type="EMBL" id="DVFZ01000040">
    <property type="protein sequence ID" value="HIQ82250.1"/>
    <property type="molecule type" value="Genomic_DNA"/>
</dbReference>
<gene>
    <name evidence="2" type="ORF">IAA52_04025</name>
</gene>
<feature type="transmembrane region" description="Helical" evidence="1">
    <location>
        <begin position="132"/>
        <end position="162"/>
    </location>
</feature>
<dbReference type="Pfam" id="PF16962">
    <property type="entry name" value="ABC_export"/>
    <property type="match status" value="1"/>
</dbReference>
<feature type="transmembrane region" description="Helical" evidence="1">
    <location>
        <begin position="174"/>
        <end position="196"/>
    </location>
</feature>
<accession>A0A9D1CX76</accession>
<dbReference type="InterPro" id="IPR031584">
    <property type="entry name" value="Put_ABC_export"/>
</dbReference>
<reference evidence="2" key="2">
    <citation type="journal article" date="2021" name="PeerJ">
        <title>Extensive microbial diversity within the chicken gut microbiome revealed by metagenomics and culture.</title>
        <authorList>
            <person name="Gilroy R."/>
            <person name="Ravi A."/>
            <person name="Getino M."/>
            <person name="Pursley I."/>
            <person name="Horton D.L."/>
            <person name="Alikhan N.F."/>
            <person name="Baker D."/>
            <person name="Gharbi K."/>
            <person name="Hall N."/>
            <person name="Watson M."/>
            <person name="Adriaenssens E.M."/>
            <person name="Foster-Nyarko E."/>
            <person name="Jarju S."/>
            <person name="Secka A."/>
            <person name="Antonio M."/>
            <person name="Oren A."/>
            <person name="Chaudhuri R.R."/>
            <person name="La Ragione R."/>
            <person name="Hildebrand F."/>
            <person name="Pallen M.J."/>
        </authorList>
    </citation>
    <scope>NUCLEOTIDE SEQUENCE</scope>
    <source>
        <strain evidence="2">ChiSjej6B24-2974</strain>
    </source>
</reference>
<evidence type="ECO:0000313" key="3">
    <source>
        <dbReference type="Proteomes" id="UP000824260"/>
    </source>
</evidence>
<dbReference type="Proteomes" id="UP000824260">
    <property type="component" value="Unassembled WGS sequence"/>
</dbReference>
<feature type="transmembrane region" description="Helical" evidence="1">
    <location>
        <begin position="58"/>
        <end position="78"/>
    </location>
</feature>
<proteinExistence type="predicted"/>
<keyword evidence="1" id="KW-1133">Transmembrane helix</keyword>
<feature type="transmembrane region" description="Helical" evidence="1">
    <location>
        <begin position="487"/>
        <end position="507"/>
    </location>
</feature>
<comment type="caution">
    <text evidence="2">The sequence shown here is derived from an EMBL/GenBank/DDBJ whole genome shotgun (WGS) entry which is preliminary data.</text>
</comment>
<feature type="transmembrane region" description="Helical" evidence="1">
    <location>
        <begin position="324"/>
        <end position="344"/>
    </location>
</feature>
<keyword evidence="1" id="KW-0472">Membrane</keyword>
<evidence type="ECO:0000256" key="1">
    <source>
        <dbReference type="SAM" id="Phobius"/>
    </source>
</evidence>
<reference evidence="2" key="1">
    <citation type="submission" date="2020-10" db="EMBL/GenBank/DDBJ databases">
        <authorList>
            <person name="Gilroy R."/>
        </authorList>
    </citation>
    <scope>NUCLEOTIDE SEQUENCE</scope>
    <source>
        <strain evidence="2">ChiSjej6B24-2974</strain>
    </source>
</reference>
<feature type="transmembrane region" description="Helical" evidence="1">
    <location>
        <begin position="238"/>
        <end position="259"/>
    </location>
</feature>
<organism evidence="2 3">
    <name type="scientific">Candidatus Pullichristensenella stercorigallinarum</name>
    <dbReference type="NCBI Taxonomy" id="2840909"/>
    <lineage>
        <taxon>Bacteria</taxon>
        <taxon>Bacillati</taxon>
        <taxon>Bacillota</taxon>
        <taxon>Clostridia</taxon>
        <taxon>Candidatus Pullichristensenella</taxon>
    </lineage>
</organism>
<protein>
    <submittedName>
        <fullName evidence="2">ABC exporter domain-containing protein</fullName>
    </submittedName>
</protein>
<evidence type="ECO:0000313" key="2">
    <source>
        <dbReference type="EMBL" id="HIQ82250.1"/>
    </source>
</evidence>
<keyword evidence="1" id="KW-0812">Transmembrane</keyword>